<dbReference type="GeneID" id="6499848"/>
<dbReference type="GO" id="GO:0005777">
    <property type="term" value="C:peroxisome"/>
    <property type="evidence" value="ECO:0007669"/>
    <property type="project" value="TreeGrafter"/>
</dbReference>
<evidence type="ECO:0000256" key="1">
    <source>
        <dbReference type="ARBA" id="ARBA00004141"/>
    </source>
</evidence>
<gene>
    <name evidence="14" type="primary">Dana\GF17059</name>
    <name evidence="14" type="synonym">dana_GLEANR_18327</name>
    <name evidence="14" type="ORF">GF17059</name>
</gene>
<dbReference type="InterPro" id="IPR013120">
    <property type="entry name" value="FAR_NAD-bd"/>
</dbReference>
<dbReference type="InterPro" id="IPR036291">
    <property type="entry name" value="NAD(P)-bd_dom_sf"/>
</dbReference>
<dbReference type="EMBL" id="CH902617">
    <property type="protein sequence ID" value="EDV42335.1"/>
    <property type="molecule type" value="Genomic_DNA"/>
</dbReference>
<dbReference type="GO" id="GO:0016020">
    <property type="term" value="C:membrane"/>
    <property type="evidence" value="ECO:0007669"/>
    <property type="project" value="UniProtKB-SubCell"/>
</dbReference>
<sequence>MDTDIQYSFRSKTIFLTGATGFLGKVIIEKILRTTEVKRIYILVRPKRGIDIQERIAAWSKDPIFGVLLQSKPEALQRISPISGDCRDLNLGIREIDKRLLASEVQIVIHGAATVRFNEPLHVALAINTRATRSMLHLAKEMKQLEVFLYISTAFSNCILLQVEEKFYPEHLTCPSDQVLAISEMVTDEVLDQMEPALLGPFPNTYTYTKALAEDVILREGCDLPVCIFRPAIIIATHKEPVSGWIDNMYGPIAILYGVAKGVLRVALINKDAQASLVPVDYCANVTIACAWKTIKENQEGRRQKEPTIYHLSVDEGNKLSHRDFIQYALDGRKQCPLTKMIWYPFIVCLSSTWLFPIAAFFLHIVPGFFFDFALRLSGRKPRLLNTYRKVHKTLSVLGPFSKNSWVFDMRNTDHLRHLMSEEDRRMFAFDMDRLDWQGYFRNALLGMRLYLGKEAPTPLSLSKGLQLIERLRIIHFCLMILLCWIAGFFLFWLTKLLVKF</sequence>
<evidence type="ECO:0000256" key="7">
    <source>
        <dbReference type="ARBA" id="ARBA00023002"/>
    </source>
</evidence>
<dbReference type="HOGENOM" id="CLU_024661_0_2_1"/>
<comment type="subcellular location">
    <subcellularLocation>
        <location evidence="1">Membrane</location>
        <topology evidence="1">Multi-pass membrane protein</topology>
    </subcellularLocation>
</comment>
<feature type="domain" description="Thioester reductase (TE)" evidence="13">
    <location>
        <begin position="16"/>
        <end position="286"/>
    </location>
</feature>
<dbReference type="InterPro" id="IPR033640">
    <property type="entry name" value="FAR_C"/>
</dbReference>
<evidence type="ECO:0000256" key="4">
    <source>
        <dbReference type="ARBA" id="ARBA00022692"/>
    </source>
</evidence>
<dbReference type="GO" id="GO:0080019">
    <property type="term" value="F:alcohol-forming very long-chain fatty acyl-CoA reductase activity"/>
    <property type="evidence" value="ECO:0007669"/>
    <property type="project" value="InterPro"/>
</dbReference>
<evidence type="ECO:0000256" key="3">
    <source>
        <dbReference type="ARBA" id="ARBA00022516"/>
    </source>
</evidence>
<keyword evidence="8 11" id="KW-0443">Lipid metabolism</keyword>
<dbReference type="InParanoid" id="B3M2L4"/>
<protein>
    <recommendedName>
        <fullName evidence="11">Fatty acyl-CoA reductase</fullName>
        <ecNumber evidence="11">1.2.1.84</ecNumber>
    </recommendedName>
</protein>
<organism evidence="14 15">
    <name type="scientific">Drosophila ananassae</name>
    <name type="common">Fruit fly</name>
    <dbReference type="NCBI Taxonomy" id="7217"/>
    <lineage>
        <taxon>Eukaryota</taxon>
        <taxon>Metazoa</taxon>
        <taxon>Ecdysozoa</taxon>
        <taxon>Arthropoda</taxon>
        <taxon>Hexapoda</taxon>
        <taxon>Insecta</taxon>
        <taxon>Pterygota</taxon>
        <taxon>Neoptera</taxon>
        <taxon>Endopterygota</taxon>
        <taxon>Diptera</taxon>
        <taxon>Brachycera</taxon>
        <taxon>Muscomorpha</taxon>
        <taxon>Ephydroidea</taxon>
        <taxon>Drosophilidae</taxon>
        <taxon>Drosophila</taxon>
        <taxon>Sophophora</taxon>
    </lineage>
</organism>
<dbReference type="CDD" id="cd05236">
    <property type="entry name" value="FAR-N_SDR_e"/>
    <property type="match status" value="1"/>
</dbReference>
<dbReference type="GO" id="GO:0102965">
    <property type="term" value="F:alcohol-forming long-chain fatty acyl-CoA reductase activity"/>
    <property type="evidence" value="ECO:0007669"/>
    <property type="project" value="UniProtKB-EC"/>
</dbReference>
<dbReference type="CDD" id="cd09071">
    <property type="entry name" value="FAR_C"/>
    <property type="match status" value="1"/>
</dbReference>
<keyword evidence="4 11" id="KW-0812">Transmembrane</keyword>
<keyword evidence="7 11" id="KW-0560">Oxidoreductase</keyword>
<dbReference type="EC" id="1.2.1.84" evidence="11"/>
<evidence type="ECO:0000256" key="2">
    <source>
        <dbReference type="ARBA" id="ARBA00005928"/>
    </source>
</evidence>
<reference evidence="14 15" key="1">
    <citation type="journal article" date="2007" name="Nature">
        <title>Evolution of genes and genomes on the Drosophila phylogeny.</title>
        <authorList>
            <consortium name="Drosophila 12 Genomes Consortium"/>
            <person name="Clark A.G."/>
            <person name="Eisen M.B."/>
            <person name="Smith D.R."/>
            <person name="Bergman C.M."/>
            <person name="Oliver B."/>
            <person name="Markow T.A."/>
            <person name="Kaufman T.C."/>
            <person name="Kellis M."/>
            <person name="Gelbart W."/>
            <person name="Iyer V.N."/>
            <person name="Pollard D.A."/>
            <person name="Sackton T.B."/>
            <person name="Larracuente A.M."/>
            <person name="Singh N.D."/>
            <person name="Abad J.P."/>
            <person name="Abt D.N."/>
            <person name="Adryan B."/>
            <person name="Aguade M."/>
            <person name="Akashi H."/>
            <person name="Anderson W.W."/>
            <person name="Aquadro C.F."/>
            <person name="Ardell D.H."/>
            <person name="Arguello R."/>
            <person name="Artieri C.G."/>
            <person name="Barbash D.A."/>
            <person name="Barker D."/>
            <person name="Barsanti P."/>
            <person name="Batterham P."/>
            <person name="Batzoglou S."/>
            <person name="Begun D."/>
            <person name="Bhutkar A."/>
            <person name="Blanco E."/>
            <person name="Bosak S.A."/>
            <person name="Bradley R.K."/>
            <person name="Brand A.D."/>
            <person name="Brent M.R."/>
            <person name="Brooks A.N."/>
            <person name="Brown R.H."/>
            <person name="Butlin R.K."/>
            <person name="Caggese C."/>
            <person name="Calvi B.R."/>
            <person name="Bernardo de Carvalho A."/>
            <person name="Caspi A."/>
            <person name="Castrezana S."/>
            <person name="Celniker S.E."/>
            <person name="Chang J.L."/>
            <person name="Chapple C."/>
            <person name="Chatterji S."/>
            <person name="Chinwalla A."/>
            <person name="Civetta A."/>
            <person name="Clifton S.W."/>
            <person name="Comeron J.M."/>
            <person name="Costello J.C."/>
            <person name="Coyne J.A."/>
            <person name="Daub J."/>
            <person name="David R.G."/>
            <person name="Delcher A.L."/>
            <person name="Delehaunty K."/>
            <person name="Do C.B."/>
            <person name="Ebling H."/>
            <person name="Edwards K."/>
            <person name="Eickbush T."/>
            <person name="Evans J.D."/>
            <person name="Filipski A."/>
            <person name="Findeiss S."/>
            <person name="Freyhult E."/>
            <person name="Fulton L."/>
            <person name="Fulton R."/>
            <person name="Garcia A.C."/>
            <person name="Gardiner A."/>
            <person name="Garfield D.A."/>
            <person name="Garvin B.E."/>
            <person name="Gibson G."/>
            <person name="Gilbert D."/>
            <person name="Gnerre S."/>
            <person name="Godfrey J."/>
            <person name="Good R."/>
            <person name="Gotea V."/>
            <person name="Gravely B."/>
            <person name="Greenberg A.J."/>
            <person name="Griffiths-Jones S."/>
            <person name="Gross S."/>
            <person name="Guigo R."/>
            <person name="Gustafson E.A."/>
            <person name="Haerty W."/>
            <person name="Hahn M.W."/>
            <person name="Halligan D.L."/>
            <person name="Halpern A.L."/>
            <person name="Halter G.M."/>
            <person name="Han M.V."/>
            <person name="Heger A."/>
            <person name="Hillier L."/>
            <person name="Hinrichs A.S."/>
            <person name="Holmes I."/>
            <person name="Hoskins R.A."/>
            <person name="Hubisz M.J."/>
            <person name="Hultmark D."/>
            <person name="Huntley M.A."/>
            <person name="Jaffe D.B."/>
            <person name="Jagadeeshan S."/>
            <person name="Jeck W.R."/>
            <person name="Johnson J."/>
            <person name="Jones C.D."/>
            <person name="Jordan W.C."/>
            <person name="Karpen G.H."/>
            <person name="Kataoka E."/>
            <person name="Keightley P.D."/>
            <person name="Kheradpour P."/>
            <person name="Kirkness E.F."/>
            <person name="Koerich L.B."/>
            <person name="Kristiansen K."/>
            <person name="Kudrna D."/>
            <person name="Kulathinal R.J."/>
            <person name="Kumar S."/>
            <person name="Kwok R."/>
            <person name="Lander E."/>
            <person name="Langley C.H."/>
            <person name="Lapoint R."/>
            <person name="Lazzaro B.P."/>
            <person name="Lee S.J."/>
            <person name="Levesque L."/>
            <person name="Li R."/>
            <person name="Lin C.F."/>
            <person name="Lin M.F."/>
            <person name="Lindblad-Toh K."/>
            <person name="Llopart A."/>
            <person name="Long M."/>
            <person name="Low L."/>
            <person name="Lozovsky E."/>
            <person name="Lu J."/>
            <person name="Luo M."/>
            <person name="Machado C.A."/>
            <person name="Makalowski W."/>
            <person name="Marzo M."/>
            <person name="Matsuda M."/>
            <person name="Matzkin L."/>
            <person name="McAllister B."/>
            <person name="McBride C.S."/>
            <person name="McKernan B."/>
            <person name="McKernan K."/>
            <person name="Mendez-Lago M."/>
            <person name="Minx P."/>
            <person name="Mollenhauer M.U."/>
            <person name="Montooth K."/>
            <person name="Mount S.M."/>
            <person name="Mu X."/>
            <person name="Myers E."/>
            <person name="Negre B."/>
            <person name="Newfeld S."/>
            <person name="Nielsen R."/>
            <person name="Noor M.A."/>
            <person name="O'Grady P."/>
            <person name="Pachter L."/>
            <person name="Papaceit M."/>
            <person name="Parisi M.J."/>
            <person name="Parisi M."/>
            <person name="Parts L."/>
            <person name="Pedersen J.S."/>
            <person name="Pesole G."/>
            <person name="Phillippy A.M."/>
            <person name="Ponting C.P."/>
            <person name="Pop M."/>
            <person name="Porcelli D."/>
            <person name="Powell J.R."/>
            <person name="Prohaska S."/>
            <person name="Pruitt K."/>
            <person name="Puig M."/>
            <person name="Quesneville H."/>
            <person name="Ram K.R."/>
            <person name="Rand D."/>
            <person name="Rasmussen M.D."/>
            <person name="Reed L.K."/>
            <person name="Reenan R."/>
            <person name="Reily A."/>
            <person name="Remington K.A."/>
            <person name="Rieger T.T."/>
            <person name="Ritchie M.G."/>
            <person name="Robin C."/>
            <person name="Rogers Y.H."/>
            <person name="Rohde C."/>
            <person name="Rozas J."/>
            <person name="Rubenfield M.J."/>
            <person name="Ruiz A."/>
            <person name="Russo S."/>
            <person name="Salzberg S.L."/>
            <person name="Sanchez-Gracia A."/>
            <person name="Saranga D.J."/>
            <person name="Sato H."/>
            <person name="Schaeffer S.W."/>
            <person name="Schatz M.C."/>
            <person name="Schlenke T."/>
            <person name="Schwartz R."/>
            <person name="Segarra C."/>
            <person name="Singh R.S."/>
            <person name="Sirot L."/>
            <person name="Sirota M."/>
            <person name="Sisneros N.B."/>
            <person name="Smith C.D."/>
            <person name="Smith T.F."/>
            <person name="Spieth J."/>
            <person name="Stage D.E."/>
            <person name="Stark A."/>
            <person name="Stephan W."/>
            <person name="Strausberg R.L."/>
            <person name="Strempel S."/>
            <person name="Sturgill D."/>
            <person name="Sutton G."/>
            <person name="Sutton G.G."/>
            <person name="Tao W."/>
            <person name="Teichmann S."/>
            <person name="Tobari Y.N."/>
            <person name="Tomimura Y."/>
            <person name="Tsolas J.M."/>
            <person name="Valente V.L."/>
            <person name="Venter E."/>
            <person name="Venter J.C."/>
            <person name="Vicario S."/>
            <person name="Vieira F.G."/>
            <person name="Vilella A.J."/>
            <person name="Villasante A."/>
            <person name="Walenz B."/>
            <person name="Wang J."/>
            <person name="Wasserman M."/>
            <person name="Watts T."/>
            <person name="Wilson D."/>
            <person name="Wilson R.K."/>
            <person name="Wing R.A."/>
            <person name="Wolfner M.F."/>
            <person name="Wong A."/>
            <person name="Wong G.K."/>
            <person name="Wu C.I."/>
            <person name="Wu G."/>
            <person name="Yamamoto D."/>
            <person name="Yang H.P."/>
            <person name="Yang S.P."/>
            <person name="Yorke J.A."/>
            <person name="Yoshida K."/>
            <person name="Zdobnov E."/>
            <person name="Zhang P."/>
            <person name="Zhang Y."/>
            <person name="Zimin A.V."/>
            <person name="Baldwin J."/>
            <person name="Abdouelleil A."/>
            <person name="Abdulkadir J."/>
            <person name="Abebe A."/>
            <person name="Abera B."/>
            <person name="Abreu J."/>
            <person name="Acer S.C."/>
            <person name="Aftuck L."/>
            <person name="Alexander A."/>
            <person name="An P."/>
            <person name="Anderson E."/>
            <person name="Anderson S."/>
            <person name="Arachi H."/>
            <person name="Azer M."/>
            <person name="Bachantsang P."/>
            <person name="Barry A."/>
            <person name="Bayul T."/>
            <person name="Berlin A."/>
            <person name="Bessette D."/>
            <person name="Bloom T."/>
            <person name="Blye J."/>
            <person name="Boguslavskiy L."/>
            <person name="Bonnet C."/>
            <person name="Boukhgalter B."/>
            <person name="Bourzgui I."/>
            <person name="Brown A."/>
            <person name="Cahill P."/>
            <person name="Channer S."/>
            <person name="Cheshatsang Y."/>
            <person name="Chuda L."/>
            <person name="Citroen M."/>
            <person name="Collymore A."/>
            <person name="Cooke P."/>
            <person name="Costello M."/>
            <person name="D'Aco K."/>
            <person name="Daza R."/>
            <person name="De Haan G."/>
            <person name="DeGray S."/>
            <person name="DeMaso C."/>
            <person name="Dhargay N."/>
            <person name="Dooley K."/>
            <person name="Dooley E."/>
            <person name="Doricent M."/>
            <person name="Dorje P."/>
            <person name="Dorjee K."/>
            <person name="Dupes A."/>
            <person name="Elong R."/>
            <person name="Falk J."/>
            <person name="Farina A."/>
            <person name="Faro S."/>
            <person name="Ferguson D."/>
            <person name="Fisher S."/>
            <person name="Foley C.D."/>
            <person name="Franke A."/>
            <person name="Friedrich D."/>
            <person name="Gadbois L."/>
            <person name="Gearin G."/>
            <person name="Gearin C.R."/>
            <person name="Giannoukos G."/>
            <person name="Goode T."/>
            <person name="Graham J."/>
            <person name="Grandbois E."/>
            <person name="Grewal S."/>
            <person name="Gyaltsen K."/>
            <person name="Hafez N."/>
            <person name="Hagos B."/>
            <person name="Hall J."/>
            <person name="Henson C."/>
            <person name="Hollinger A."/>
            <person name="Honan T."/>
            <person name="Huard M.D."/>
            <person name="Hughes L."/>
            <person name="Hurhula B."/>
            <person name="Husby M.E."/>
            <person name="Kamat A."/>
            <person name="Kanga B."/>
            <person name="Kashin S."/>
            <person name="Khazanovich D."/>
            <person name="Kisner P."/>
            <person name="Lance K."/>
            <person name="Lara M."/>
            <person name="Lee W."/>
            <person name="Lennon N."/>
            <person name="Letendre F."/>
            <person name="LeVine R."/>
            <person name="Lipovsky A."/>
            <person name="Liu X."/>
            <person name="Liu J."/>
            <person name="Liu S."/>
            <person name="Lokyitsang T."/>
            <person name="Lokyitsang Y."/>
            <person name="Lubonja R."/>
            <person name="Lui A."/>
            <person name="MacDonald P."/>
            <person name="Magnisalis V."/>
            <person name="Maru K."/>
            <person name="Matthews C."/>
            <person name="McCusker W."/>
            <person name="McDonough S."/>
            <person name="Mehta T."/>
            <person name="Meldrim J."/>
            <person name="Meneus L."/>
            <person name="Mihai O."/>
            <person name="Mihalev A."/>
            <person name="Mihova T."/>
            <person name="Mittelman R."/>
            <person name="Mlenga V."/>
            <person name="Montmayeur A."/>
            <person name="Mulrain L."/>
            <person name="Navidi A."/>
            <person name="Naylor J."/>
            <person name="Negash T."/>
            <person name="Nguyen T."/>
            <person name="Nguyen N."/>
            <person name="Nicol R."/>
            <person name="Norbu C."/>
            <person name="Norbu N."/>
            <person name="Novod N."/>
            <person name="O'Neill B."/>
            <person name="Osman S."/>
            <person name="Markiewicz E."/>
            <person name="Oyono O.L."/>
            <person name="Patti C."/>
            <person name="Phunkhang P."/>
            <person name="Pierre F."/>
            <person name="Priest M."/>
            <person name="Raghuraman S."/>
            <person name="Rege F."/>
            <person name="Reyes R."/>
            <person name="Rise C."/>
            <person name="Rogov P."/>
            <person name="Ross K."/>
            <person name="Ryan E."/>
            <person name="Settipalli S."/>
            <person name="Shea T."/>
            <person name="Sherpa N."/>
            <person name="Shi L."/>
            <person name="Shih D."/>
            <person name="Sparrow T."/>
            <person name="Spaulding J."/>
            <person name="Stalker J."/>
            <person name="Stange-Thomann N."/>
            <person name="Stavropoulos S."/>
            <person name="Stone C."/>
            <person name="Strader C."/>
            <person name="Tesfaye S."/>
            <person name="Thomson T."/>
            <person name="Thoulutsang Y."/>
            <person name="Thoulutsang D."/>
            <person name="Topham K."/>
            <person name="Topping I."/>
            <person name="Tsamla T."/>
            <person name="Vassiliev H."/>
            <person name="Vo A."/>
            <person name="Wangchuk T."/>
            <person name="Wangdi T."/>
            <person name="Weiand M."/>
            <person name="Wilkinson J."/>
            <person name="Wilson A."/>
            <person name="Yadav S."/>
            <person name="Young G."/>
            <person name="Yu Q."/>
            <person name="Zembek L."/>
            <person name="Zhong D."/>
            <person name="Zimmer A."/>
            <person name="Zwirko Z."/>
            <person name="Jaffe D.B."/>
            <person name="Alvarez P."/>
            <person name="Brockman W."/>
            <person name="Butler J."/>
            <person name="Chin C."/>
            <person name="Gnerre S."/>
            <person name="Grabherr M."/>
            <person name="Kleber M."/>
            <person name="Mauceli E."/>
            <person name="MacCallum I."/>
        </authorList>
    </citation>
    <scope>NUCLEOTIDE SEQUENCE [LARGE SCALE GENOMIC DNA]</scope>
    <source>
        <strain evidence="15">Tucson 14024-0371.13</strain>
    </source>
</reference>
<dbReference type="PANTHER" id="PTHR11011:SF60">
    <property type="entry name" value="FATTY ACYL-COA REDUCTASE-RELATED"/>
    <property type="match status" value="1"/>
</dbReference>
<dbReference type="OrthoDB" id="429813at2759"/>
<dbReference type="Gene3D" id="3.40.50.720">
    <property type="entry name" value="NAD(P)-binding Rossmann-like Domain"/>
    <property type="match status" value="1"/>
</dbReference>
<feature type="transmembrane region" description="Helical" evidence="11">
    <location>
        <begin position="474"/>
        <end position="494"/>
    </location>
</feature>
<dbReference type="eggNOG" id="KOG1221">
    <property type="taxonomic scope" value="Eukaryota"/>
</dbReference>
<dbReference type="Pfam" id="PF03015">
    <property type="entry name" value="Sterile"/>
    <property type="match status" value="1"/>
</dbReference>
<feature type="domain" description="Fatty acyl-CoA reductase C-terminal" evidence="12">
    <location>
        <begin position="363"/>
        <end position="455"/>
    </location>
</feature>
<dbReference type="STRING" id="7217.B3M2L4"/>
<feature type="transmembrane region" description="Helical" evidence="11">
    <location>
        <begin position="342"/>
        <end position="375"/>
    </location>
</feature>
<evidence type="ECO:0000259" key="12">
    <source>
        <dbReference type="Pfam" id="PF03015"/>
    </source>
</evidence>
<dbReference type="Pfam" id="PF07993">
    <property type="entry name" value="NAD_binding_4"/>
    <property type="match status" value="1"/>
</dbReference>
<comment type="catalytic activity">
    <reaction evidence="10 11">
        <text>a long-chain fatty acyl-CoA + 2 NADPH + 2 H(+) = a long-chain primary fatty alcohol + 2 NADP(+) + CoA</text>
        <dbReference type="Rhea" id="RHEA:52716"/>
        <dbReference type="ChEBI" id="CHEBI:15378"/>
        <dbReference type="ChEBI" id="CHEBI:57287"/>
        <dbReference type="ChEBI" id="CHEBI:57783"/>
        <dbReference type="ChEBI" id="CHEBI:58349"/>
        <dbReference type="ChEBI" id="CHEBI:77396"/>
        <dbReference type="ChEBI" id="CHEBI:83139"/>
        <dbReference type="EC" id="1.2.1.84"/>
    </reaction>
</comment>
<keyword evidence="15" id="KW-1185">Reference proteome</keyword>
<accession>B3M2L4</accession>
<evidence type="ECO:0000313" key="14">
    <source>
        <dbReference type="EMBL" id="EDV42335.1"/>
    </source>
</evidence>
<dbReference type="FunFam" id="3.40.50.720:FF:000143">
    <property type="entry name" value="Fatty acyl-CoA reductase"/>
    <property type="match status" value="1"/>
</dbReference>
<dbReference type="GO" id="GO:0035336">
    <property type="term" value="P:long-chain fatty-acyl-CoA metabolic process"/>
    <property type="evidence" value="ECO:0007669"/>
    <property type="project" value="TreeGrafter"/>
</dbReference>
<evidence type="ECO:0000256" key="6">
    <source>
        <dbReference type="ARBA" id="ARBA00022989"/>
    </source>
</evidence>
<evidence type="ECO:0000313" key="15">
    <source>
        <dbReference type="Proteomes" id="UP000007801"/>
    </source>
</evidence>
<name>B3M2L4_DROAN</name>
<dbReference type="AlphaFoldDB" id="B3M2L4"/>
<evidence type="ECO:0000256" key="5">
    <source>
        <dbReference type="ARBA" id="ARBA00022857"/>
    </source>
</evidence>
<evidence type="ECO:0000256" key="11">
    <source>
        <dbReference type="RuleBase" id="RU363097"/>
    </source>
</evidence>
<dbReference type="SUPFAM" id="SSF51735">
    <property type="entry name" value="NAD(P)-binding Rossmann-fold domains"/>
    <property type="match status" value="1"/>
</dbReference>
<evidence type="ECO:0000256" key="10">
    <source>
        <dbReference type="ARBA" id="ARBA00052530"/>
    </source>
</evidence>
<dbReference type="PhylomeDB" id="B3M2L4"/>
<dbReference type="PANTHER" id="PTHR11011">
    <property type="entry name" value="MALE STERILITY PROTEIN 2-RELATED"/>
    <property type="match status" value="1"/>
</dbReference>
<evidence type="ECO:0000256" key="9">
    <source>
        <dbReference type="ARBA" id="ARBA00023136"/>
    </source>
</evidence>
<dbReference type="OMA" id="FIHCITV"/>
<dbReference type="InterPro" id="IPR026055">
    <property type="entry name" value="FAR"/>
</dbReference>
<dbReference type="KEGG" id="dan:6499848"/>
<keyword evidence="9 11" id="KW-0472">Membrane</keyword>
<dbReference type="Proteomes" id="UP000007801">
    <property type="component" value="Unassembled WGS sequence"/>
</dbReference>
<proteinExistence type="inferred from homology"/>
<dbReference type="FunCoup" id="B3M2L4">
    <property type="interactions" value="130"/>
</dbReference>
<keyword evidence="6 11" id="KW-1133">Transmembrane helix</keyword>
<comment type="similarity">
    <text evidence="2 11">Belongs to the fatty acyl-CoA reductase family.</text>
</comment>
<keyword evidence="5 11" id="KW-0521">NADP</keyword>
<evidence type="ECO:0000259" key="13">
    <source>
        <dbReference type="Pfam" id="PF07993"/>
    </source>
</evidence>
<keyword evidence="3 11" id="KW-0444">Lipid biosynthesis</keyword>
<evidence type="ECO:0000256" key="8">
    <source>
        <dbReference type="ARBA" id="ARBA00023098"/>
    </source>
</evidence>
<comment type="function">
    <text evidence="11">Catalyzes the reduction of fatty acyl-CoA to fatty alcohols.</text>
</comment>